<name>A0A0G0RE81_9BACT</name>
<reference evidence="1 2" key="1">
    <citation type="journal article" date="2015" name="Nature">
        <title>rRNA introns, odd ribosomes, and small enigmatic genomes across a large radiation of phyla.</title>
        <authorList>
            <person name="Brown C.T."/>
            <person name="Hug L.A."/>
            <person name="Thomas B.C."/>
            <person name="Sharon I."/>
            <person name="Castelle C.J."/>
            <person name="Singh A."/>
            <person name="Wilkins M.J."/>
            <person name="Williams K.H."/>
            <person name="Banfield J.F."/>
        </authorList>
    </citation>
    <scope>NUCLEOTIDE SEQUENCE [LARGE SCALE GENOMIC DNA]</scope>
</reference>
<evidence type="ECO:0000313" key="2">
    <source>
        <dbReference type="Proteomes" id="UP000034531"/>
    </source>
</evidence>
<dbReference type="AlphaFoldDB" id="A0A0G0RE81"/>
<dbReference type="Proteomes" id="UP000034531">
    <property type="component" value="Unassembled WGS sequence"/>
</dbReference>
<protein>
    <submittedName>
        <fullName evidence="1">Uncharacterized protein</fullName>
    </submittedName>
</protein>
<proteinExistence type="predicted"/>
<accession>A0A0G0RE81</accession>
<organism evidence="1 2">
    <name type="scientific">Candidatus Curtissbacteria bacterium GW2011_GWA1_40_16</name>
    <dbReference type="NCBI Taxonomy" id="1618405"/>
    <lineage>
        <taxon>Bacteria</taxon>
        <taxon>Candidatus Curtissiibacteriota</taxon>
    </lineage>
</organism>
<evidence type="ECO:0000313" key="1">
    <source>
        <dbReference type="EMBL" id="KKR51024.1"/>
    </source>
</evidence>
<sequence length="29" mass="3456">MDMTRNFMKIFLDSIADILKQLQEPEISK</sequence>
<comment type="caution">
    <text evidence="1">The sequence shown here is derived from an EMBL/GenBank/DDBJ whole genome shotgun (WGS) entry which is preliminary data.</text>
</comment>
<dbReference type="EMBL" id="LBYI01000003">
    <property type="protein sequence ID" value="KKR51024.1"/>
    <property type="molecule type" value="Genomic_DNA"/>
</dbReference>
<gene>
    <name evidence="1" type="ORF">UT84_C0003G0019</name>
</gene>